<evidence type="ECO:0000259" key="1">
    <source>
        <dbReference type="Pfam" id="PF00174"/>
    </source>
</evidence>
<dbReference type="SUPFAM" id="SSF56524">
    <property type="entry name" value="Oxidoreductase molybdopterin-binding domain"/>
    <property type="match status" value="1"/>
</dbReference>
<dbReference type="EMBL" id="QLUW01000001">
    <property type="protein sequence ID" value="RAP77129.1"/>
    <property type="molecule type" value="Genomic_DNA"/>
</dbReference>
<reference evidence="2 3" key="1">
    <citation type="submission" date="2018-06" db="EMBL/GenBank/DDBJ databases">
        <title>Paenibacillus montanisoli sp. nov., isolated from mountain area soil.</title>
        <authorList>
            <person name="Wu M."/>
        </authorList>
    </citation>
    <scope>NUCLEOTIDE SEQUENCE [LARGE SCALE GENOMIC DNA]</scope>
    <source>
        <strain evidence="2 3">RA17</strain>
    </source>
</reference>
<dbReference type="InterPro" id="IPR000572">
    <property type="entry name" value="OxRdtase_Mopterin-bd_dom"/>
</dbReference>
<feature type="domain" description="Oxidoreductase molybdopterin-binding" evidence="1">
    <location>
        <begin position="38"/>
        <end position="186"/>
    </location>
</feature>
<dbReference type="PANTHER" id="PTHR43032">
    <property type="entry name" value="PROTEIN-METHIONINE-SULFOXIDE REDUCTASE"/>
    <property type="match status" value="1"/>
</dbReference>
<dbReference type="Pfam" id="PF00174">
    <property type="entry name" value="Oxidored_molyb"/>
    <property type="match status" value="1"/>
</dbReference>
<evidence type="ECO:0000313" key="2">
    <source>
        <dbReference type="EMBL" id="RAP77129.1"/>
    </source>
</evidence>
<comment type="caution">
    <text evidence="2">The sequence shown here is derived from an EMBL/GenBank/DDBJ whole genome shotgun (WGS) entry which is preliminary data.</text>
</comment>
<proteinExistence type="predicted"/>
<dbReference type="AlphaFoldDB" id="A0A328U3A8"/>
<sequence length="206" mass="24153">MSLEYTSNWSVIPIQPTQDPSRVPPGQRVTAGFPVLHHGEVPYYRDMSKWNLRLFGLVEEEADISYKDFMQLPRRQFANDIHCVTTWSKLDNVWEGVAVATIMERVKLAPEAKFVMLHAEHGWTTNLPLEDFLRETSFLAIKHNGELLSPEHGYPVRMVVPHLYFWKSAKWLRGIEFMASDKAGFWERNGYHMYGDPFKEQRYDFD</sequence>
<dbReference type="Gene3D" id="3.90.420.10">
    <property type="entry name" value="Oxidoreductase, molybdopterin-binding domain"/>
    <property type="match status" value="1"/>
</dbReference>
<dbReference type="PANTHER" id="PTHR43032:SF4">
    <property type="entry name" value="OXIDOREDUCTASE MOLYBDOPTERIN-BINDING DOMAIN-CONTAINING PROTEIN"/>
    <property type="match status" value="1"/>
</dbReference>
<accession>A0A328U3A8</accession>
<dbReference type="InterPro" id="IPR036374">
    <property type="entry name" value="OxRdtase_Mopterin-bd_sf"/>
</dbReference>
<evidence type="ECO:0000313" key="3">
    <source>
        <dbReference type="Proteomes" id="UP000249260"/>
    </source>
</evidence>
<keyword evidence="3" id="KW-1185">Reference proteome</keyword>
<protein>
    <submittedName>
        <fullName evidence="2">Sulfite oxidase-like oxidoreductase</fullName>
    </submittedName>
</protein>
<dbReference type="CDD" id="cd02109">
    <property type="entry name" value="arch_bact_SO_family_Moco"/>
    <property type="match status" value="1"/>
</dbReference>
<dbReference type="Proteomes" id="UP000249260">
    <property type="component" value="Unassembled WGS sequence"/>
</dbReference>
<gene>
    <name evidence="2" type="ORF">DL346_01085</name>
</gene>
<organism evidence="2 3">
    <name type="scientific">Paenibacillus montanisoli</name>
    <dbReference type="NCBI Taxonomy" id="2081970"/>
    <lineage>
        <taxon>Bacteria</taxon>
        <taxon>Bacillati</taxon>
        <taxon>Bacillota</taxon>
        <taxon>Bacilli</taxon>
        <taxon>Bacillales</taxon>
        <taxon>Paenibacillaceae</taxon>
        <taxon>Paenibacillus</taxon>
    </lineage>
</organism>
<dbReference type="OrthoDB" id="9778777at2"/>
<name>A0A328U3A8_9BACL</name>